<comment type="caution">
    <text evidence="1">The sequence shown here is derived from an EMBL/GenBank/DDBJ whole genome shotgun (WGS) entry which is preliminary data.</text>
</comment>
<reference evidence="1 2" key="1">
    <citation type="submission" date="2008-07" db="EMBL/GenBank/DDBJ databases">
        <authorList>
            <person name="Gonzalez J."/>
            <person name="Sokolova T."/>
            <person name="Ferriera S."/>
            <person name="Johnson J."/>
            <person name="Kravitz S."/>
            <person name="Beeson K."/>
            <person name="Sutton G."/>
            <person name="Rogers Y.-H."/>
            <person name="Friedman R."/>
            <person name="Frazier M."/>
            <person name="Venter J.C."/>
        </authorList>
    </citation>
    <scope>NUCLEOTIDE SEQUENCE [LARGE SCALE GENOMIC DNA]</scope>
    <source>
        <strain evidence="1 2">DSM 12653</strain>
    </source>
</reference>
<dbReference type="Proteomes" id="UP000010146">
    <property type="component" value="Unassembled WGS sequence"/>
</dbReference>
<evidence type="ECO:0000313" key="2">
    <source>
        <dbReference type="Proteomes" id="UP000010146"/>
    </source>
</evidence>
<gene>
    <name evidence="1" type="ORF">CDSM653_01798</name>
</gene>
<reference evidence="1 2" key="2">
    <citation type="journal article" date="2015" name="BMC Genomics">
        <title>Analysis of three genomes within the thermophilic bacterial species Caldanaerobacter subterraneus with a focus on carbon monoxide dehydrogenase evolution and hydrolase diversity.</title>
        <authorList>
            <person name="Sant'Anna F.H."/>
            <person name="Lebedinsky A.V."/>
            <person name="Sokolova T.G."/>
            <person name="Robb F.T."/>
            <person name="Gonzalez J.M."/>
        </authorList>
    </citation>
    <scope>NUCLEOTIDE SEQUENCE [LARGE SCALE GENOMIC DNA]</scope>
    <source>
        <strain evidence="1 2">DSM 12653</strain>
    </source>
</reference>
<sequence>MKNFFAKTGFFKKIKNLLRNEDYEEVSCYG</sequence>
<proteinExistence type="predicted"/>
<accession>A0A0F5PKK0</accession>
<evidence type="ECO:0000313" key="1">
    <source>
        <dbReference type="EMBL" id="KKC29182.1"/>
    </source>
</evidence>
<dbReference type="EMBL" id="ABXP02000104">
    <property type="protein sequence ID" value="KKC29182.1"/>
    <property type="molecule type" value="Genomic_DNA"/>
</dbReference>
<protein>
    <submittedName>
        <fullName evidence="1">Uncharacterized protein</fullName>
    </submittedName>
</protein>
<organism evidence="1 2">
    <name type="scientific">Caldanaerobacter subterraneus subsp. pacificus DSM 12653</name>
    <dbReference type="NCBI Taxonomy" id="391606"/>
    <lineage>
        <taxon>Bacteria</taxon>
        <taxon>Bacillati</taxon>
        <taxon>Bacillota</taxon>
        <taxon>Clostridia</taxon>
        <taxon>Thermoanaerobacterales</taxon>
        <taxon>Thermoanaerobacteraceae</taxon>
        <taxon>Caldanaerobacter</taxon>
    </lineage>
</organism>
<dbReference type="AlphaFoldDB" id="A0A0F5PKK0"/>
<reference evidence="2" key="3">
    <citation type="submission" date="2015-02" db="EMBL/GenBank/DDBJ databases">
        <title>Genome analysis of three genomes within the thermophilic hydrogenogenic bacterial species Caldanaerobacter subterraneus.</title>
        <authorList>
            <person name="Sant'Anna F.H."/>
            <person name="Lebedinsky A."/>
            <person name="Sokolova T."/>
            <person name="Robb F.T."/>
            <person name="Gonzalez J.M."/>
        </authorList>
    </citation>
    <scope>NUCLEOTIDE SEQUENCE [LARGE SCALE GENOMIC DNA]</scope>
    <source>
        <strain evidence="2">DSM 12653</strain>
    </source>
</reference>
<name>A0A0F5PKK0_9THEO</name>